<dbReference type="GO" id="GO:0005576">
    <property type="term" value="C:extracellular region"/>
    <property type="evidence" value="ECO:0007669"/>
    <property type="project" value="InterPro"/>
</dbReference>
<name>A0A2T7P6B8_POMCA</name>
<evidence type="ECO:0000313" key="2">
    <source>
        <dbReference type="EMBL" id="PVD28974.1"/>
    </source>
</evidence>
<dbReference type="SUPFAM" id="SSF57256">
    <property type="entry name" value="Elafin-like"/>
    <property type="match status" value="2"/>
</dbReference>
<feature type="domain" description="WAP" evidence="1">
    <location>
        <begin position="406"/>
        <end position="462"/>
    </location>
</feature>
<comment type="caution">
    <text evidence="2">The sequence shown here is derived from an EMBL/GenBank/DDBJ whole genome shotgun (WGS) entry which is preliminary data.</text>
</comment>
<proteinExistence type="predicted"/>
<dbReference type="OrthoDB" id="4473401at2759"/>
<accession>A0A2T7P6B8</accession>
<dbReference type="AlphaFoldDB" id="A0A2T7P6B8"/>
<feature type="domain" description="WAP" evidence="1">
    <location>
        <begin position="205"/>
        <end position="259"/>
    </location>
</feature>
<dbReference type="Proteomes" id="UP000245119">
    <property type="component" value="Linkage Group LG6"/>
</dbReference>
<feature type="domain" description="WAP" evidence="1">
    <location>
        <begin position="72"/>
        <end position="126"/>
    </location>
</feature>
<dbReference type="InterPro" id="IPR008197">
    <property type="entry name" value="WAP_dom"/>
</dbReference>
<dbReference type="SMART" id="SM00274">
    <property type="entry name" value="FOLN"/>
    <property type="match status" value="3"/>
</dbReference>
<dbReference type="InterPro" id="IPR036645">
    <property type="entry name" value="Elafin-like_sf"/>
</dbReference>
<dbReference type="GO" id="GO:0030414">
    <property type="term" value="F:peptidase inhibitor activity"/>
    <property type="evidence" value="ECO:0007669"/>
    <property type="project" value="InterPro"/>
</dbReference>
<dbReference type="EMBL" id="PZQS01000006">
    <property type="protein sequence ID" value="PVD28974.1"/>
    <property type="molecule type" value="Genomic_DNA"/>
</dbReference>
<sequence>MDPFNENSVSKGHAYCGRMTGNTSTKMSSLVSSSQSIGRGVVQGELPSPCIGKNCAYCRMVVDSTTGIMSAKCMKHGYCPEPQLGEALLRGGRQCRRQCEEDVHCPGTQRCCMDFFRCGTECRDVVPEITCENLKCKEHEMCVMKVEPTCVNSTCSPTFIAIHLLLAAPGLVHGFDNPLCIARKCPSGTFCRIVVDSTTGVSSPKCLKGGYCPEPPLWEGLLFGGKQCQRQCEEDTDCAGGQICCNDFFGCGKKCRDPLPEYTCDHLVCGSGLTCEMDVDPSCTKTPCPLVPRCLPKVPTCSPPCAAGYSCLLTQAAGCIAPPCPKVPQCRPQCLAYPGGINESNCIVTDLCSSSNSLAQNQCGLVCGFDHPLCLARLRASASSGLCPGAVCRIVLDSTTGVTSAKCIKGGYHYCPEPPLEEGPLFGGQWCQRQCEEDTDCTGRQVCCNDFYGCGKKCRDPLPLYTCEHLPCGSGLKCEMDVDPSCTQTPCPPVPRCLAKDPACSPPCAPGYSCLLTQVPGCSKPPCPKVPQCRPQCLAYPGGINESNCIVSDLCSPSPSVAQTQCPGGTVCCPTVCGRRCLQPLPV</sequence>
<gene>
    <name evidence="2" type="ORF">C0Q70_11571</name>
</gene>
<protein>
    <recommendedName>
        <fullName evidence="1">WAP domain-containing protein</fullName>
    </recommendedName>
</protein>
<dbReference type="Pfam" id="PF00095">
    <property type="entry name" value="WAP"/>
    <property type="match status" value="3"/>
</dbReference>
<keyword evidence="3" id="KW-1185">Reference proteome</keyword>
<organism evidence="2 3">
    <name type="scientific">Pomacea canaliculata</name>
    <name type="common">Golden apple snail</name>
    <dbReference type="NCBI Taxonomy" id="400727"/>
    <lineage>
        <taxon>Eukaryota</taxon>
        <taxon>Metazoa</taxon>
        <taxon>Spiralia</taxon>
        <taxon>Lophotrochozoa</taxon>
        <taxon>Mollusca</taxon>
        <taxon>Gastropoda</taxon>
        <taxon>Caenogastropoda</taxon>
        <taxon>Architaenioglossa</taxon>
        <taxon>Ampullarioidea</taxon>
        <taxon>Ampullariidae</taxon>
        <taxon>Pomacea</taxon>
    </lineage>
</organism>
<dbReference type="SMART" id="SM00217">
    <property type="entry name" value="WAP"/>
    <property type="match status" value="3"/>
</dbReference>
<evidence type="ECO:0000259" key="1">
    <source>
        <dbReference type="PROSITE" id="PS51390"/>
    </source>
</evidence>
<reference evidence="2 3" key="1">
    <citation type="submission" date="2018-04" db="EMBL/GenBank/DDBJ databases">
        <title>The genome of golden apple snail Pomacea canaliculata provides insight into stress tolerance and invasive adaptation.</title>
        <authorList>
            <person name="Liu C."/>
            <person name="Liu B."/>
            <person name="Ren Y."/>
            <person name="Zhang Y."/>
            <person name="Wang H."/>
            <person name="Li S."/>
            <person name="Jiang F."/>
            <person name="Yin L."/>
            <person name="Zhang G."/>
            <person name="Qian W."/>
            <person name="Fan W."/>
        </authorList>
    </citation>
    <scope>NUCLEOTIDE SEQUENCE [LARGE SCALE GENOMIC DNA]</scope>
    <source>
        <strain evidence="2">SZHN2017</strain>
        <tissue evidence="2">Muscle</tissue>
    </source>
</reference>
<dbReference type="Gene3D" id="4.10.75.10">
    <property type="entry name" value="Elafin-like"/>
    <property type="match status" value="3"/>
</dbReference>
<dbReference type="PROSITE" id="PS51390">
    <property type="entry name" value="WAP"/>
    <property type="match status" value="3"/>
</dbReference>
<evidence type="ECO:0000313" key="3">
    <source>
        <dbReference type="Proteomes" id="UP000245119"/>
    </source>
</evidence>
<dbReference type="InterPro" id="IPR003645">
    <property type="entry name" value="Fol_N"/>
</dbReference>